<dbReference type="AlphaFoldDB" id="A0A9X2BRP1"/>
<protein>
    <submittedName>
        <fullName evidence="3">Uncharacterized protein</fullName>
    </submittedName>
</protein>
<keyword evidence="1" id="KW-0175">Coiled coil</keyword>
<dbReference type="RefSeq" id="WP_248664915.1">
    <property type="nucleotide sequence ID" value="NZ_JALPRX010000001.1"/>
</dbReference>
<comment type="caution">
    <text evidence="3">The sequence shown here is derived from an EMBL/GenBank/DDBJ whole genome shotgun (WGS) entry which is preliminary data.</text>
</comment>
<gene>
    <name evidence="3" type="ORF">M0638_00135</name>
</gene>
<reference evidence="3" key="1">
    <citation type="submission" date="2022-04" db="EMBL/GenBank/DDBJ databases">
        <title>Roseomonas acroporae sp. nov., isolated from coral Acropora digitifera.</title>
        <authorList>
            <person name="Sun H."/>
        </authorList>
    </citation>
    <scope>NUCLEOTIDE SEQUENCE</scope>
    <source>
        <strain evidence="3">NAR14</strain>
    </source>
</reference>
<evidence type="ECO:0000256" key="2">
    <source>
        <dbReference type="SAM" id="Phobius"/>
    </source>
</evidence>
<keyword evidence="2" id="KW-0472">Membrane</keyword>
<dbReference type="Proteomes" id="UP001139516">
    <property type="component" value="Unassembled WGS sequence"/>
</dbReference>
<feature type="transmembrane region" description="Helical" evidence="2">
    <location>
        <begin position="34"/>
        <end position="55"/>
    </location>
</feature>
<keyword evidence="2" id="KW-1133">Transmembrane helix</keyword>
<proteinExistence type="predicted"/>
<evidence type="ECO:0000313" key="4">
    <source>
        <dbReference type="Proteomes" id="UP001139516"/>
    </source>
</evidence>
<feature type="coiled-coil region" evidence="1">
    <location>
        <begin position="234"/>
        <end position="261"/>
    </location>
</feature>
<sequence length="273" mass="28883">MRADSLPPGAARGAAPREARQPWNRLWLETRLRYRGLGLPLLALPLVPTALIALLDGQEKRLAGALLGIGLAVLAARRLNRGRRGDTNRAAILLGVATGLVAGLSAHWHGAIPVLLGAGAWLGTRLAYDGLPESVPPAPPPPAPVPVPAPALPPALAEARARLGRLLADATPLGDPRLDEAVSSMAGLLDELSARPDRLPQARRFLALHLDGLDRIVGRLRAGAVPPAGLPALLGDLARSAEELRLNLRREESEALEIQVKVLSDRLRQEGYA</sequence>
<accession>A0A9X2BRP1</accession>
<keyword evidence="2" id="KW-0812">Transmembrane</keyword>
<feature type="transmembrane region" description="Helical" evidence="2">
    <location>
        <begin position="91"/>
        <end position="108"/>
    </location>
</feature>
<keyword evidence="4" id="KW-1185">Reference proteome</keyword>
<evidence type="ECO:0000256" key="1">
    <source>
        <dbReference type="SAM" id="Coils"/>
    </source>
</evidence>
<dbReference type="EMBL" id="JALPRX010000001">
    <property type="protein sequence ID" value="MCK8782788.1"/>
    <property type="molecule type" value="Genomic_DNA"/>
</dbReference>
<name>A0A9X2BRP1_9PROT</name>
<evidence type="ECO:0000313" key="3">
    <source>
        <dbReference type="EMBL" id="MCK8782788.1"/>
    </source>
</evidence>
<organism evidence="3 4">
    <name type="scientific">Roseomonas acroporae</name>
    <dbReference type="NCBI Taxonomy" id="2937791"/>
    <lineage>
        <taxon>Bacteria</taxon>
        <taxon>Pseudomonadati</taxon>
        <taxon>Pseudomonadota</taxon>
        <taxon>Alphaproteobacteria</taxon>
        <taxon>Acetobacterales</taxon>
        <taxon>Roseomonadaceae</taxon>
        <taxon>Roseomonas</taxon>
    </lineage>
</organism>